<dbReference type="EMBL" id="BOOJ01000029">
    <property type="protein sequence ID" value="GIH92720.1"/>
    <property type="molecule type" value="Genomic_DNA"/>
</dbReference>
<gene>
    <name evidence="4" type="ORF">Psi01_33500</name>
</gene>
<name>A0A8J3WKM2_9ACTN</name>
<sequence length="425" mass="44178">MSRRFRGMRVRPLTALQAAAAVAVAVRLARGRTRLPPLSAAPETPLSETRTEAAGAGEISVVIPARDEEHRIGACLTAVLADPDVAEVIVVDDGSSDGTARLAAELGAKVVTGAPLPPGWVGKQWALRQGVEAARGDVVVTLDADTRPAPGLAGAAARALERYDLLTVGPRFVCDGTAEQALHASFLATLVYRFGPIGPAAPPAPHRTVANGQCTAFRRTAMLETDGFARIRGHMTDDVALARSLAAAGWRVGFLEAGGLLEVDMHESAAEVWREWGRSLPLRDVTSPGWQAADLAVVWLTAALPVIRLAAGRPTRLDLALLAVRLLLTGALRGSYARPGPGVLLSPLLDPLTALRLTQATLRPVRTWRGRTYPDAATGAGTASATGTGTGTDSGTATGARETTTAGEVTTESGPPARPGRSAAR</sequence>
<evidence type="ECO:0000256" key="1">
    <source>
        <dbReference type="SAM" id="MobiDB-lite"/>
    </source>
</evidence>
<comment type="caution">
    <text evidence="4">The sequence shown here is derived from an EMBL/GenBank/DDBJ whole genome shotgun (WGS) entry which is preliminary data.</text>
</comment>
<keyword evidence="2" id="KW-0732">Signal</keyword>
<dbReference type="InterPro" id="IPR029044">
    <property type="entry name" value="Nucleotide-diphossugar_trans"/>
</dbReference>
<feature type="compositionally biased region" description="Low complexity" evidence="1">
    <location>
        <begin position="375"/>
        <end position="412"/>
    </location>
</feature>
<dbReference type="PANTHER" id="PTHR43646:SF3">
    <property type="entry name" value="SLR1566 PROTEIN"/>
    <property type="match status" value="1"/>
</dbReference>
<protein>
    <submittedName>
        <fullName evidence="4">Glycosyl transferase</fullName>
    </submittedName>
</protein>
<evidence type="ECO:0000313" key="5">
    <source>
        <dbReference type="Proteomes" id="UP000619788"/>
    </source>
</evidence>
<reference evidence="4 5" key="1">
    <citation type="submission" date="2021-01" db="EMBL/GenBank/DDBJ databases">
        <title>Whole genome shotgun sequence of Planobispora siamensis NBRC 107568.</title>
        <authorList>
            <person name="Komaki H."/>
            <person name="Tamura T."/>
        </authorList>
    </citation>
    <scope>NUCLEOTIDE SEQUENCE [LARGE SCALE GENOMIC DNA]</scope>
    <source>
        <strain evidence="4 5">NBRC 107568</strain>
    </source>
</reference>
<dbReference type="InterPro" id="IPR001173">
    <property type="entry name" value="Glyco_trans_2-like"/>
</dbReference>
<dbReference type="AlphaFoldDB" id="A0A8J3WKM2"/>
<organism evidence="4 5">
    <name type="scientific">Planobispora siamensis</name>
    <dbReference type="NCBI Taxonomy" id="936338"/>
    <lineage>
        <taxon>Bacteria</taxon>
        <taxon>Bacillati</taxon>
        <taxon>Actinomycetota</taxon>
        <taxon>Actinomycetes</taxon>
        <taxon>Streptosporangiales</taxon>
        <taxon>Streptosporangiaceae</taxon>
        <taxon>Planobispora</taxon>
    </lineage>
</organism>
<feature type="domain" description="Glycosyltransferase 2-like" evidence="3">
    <location>
        <begin position="60"/>
        <end position="221"/>
    </location>
</feature>
<feature type="region of interest" description="Disordered" evidence="1">
    <location>
        <begin position="372"/>
        <end position="425"/>
    </location>
</feature>
<dbReference type="GO" id="GO:0016740">
    <property type="term" value="F:transferase activity"/>
    <property type="evidence" value="ECO:0007669"/>
    <property type="project" value="UniProtKB-KW"/>
</dbReference>
<dbReference type="Proteomes" id="UP000619788">
    <property type="component" value="Unassembled WGS sequence"/>
</dbReference>
<evidence type="ECO:0000256" key="2">
    <source>
        <dbReference type="SAM" id="SignalP"/>
    </source>
</evidence>
<keyword evidence="5" id="KW-1185">Reference proteome</keyword>
<feature type="signal peptide" evidence="2">
    <location>
        <begin position="1"/>
        <end position="20"/>
    </location>
</feature>
<dbReference type="PANTHER" id="PTHR43646">
    <property type="entry name" value="GLYCOSYLTRANSFERASE"/>
    <property type="match status" value="1"/>
</dbReference>
<keyword evidence="4" id="KW-0808">Transferase</keyword>
<dbReference type="CDD" id="cd04179">
    <property type="entry name" value="DPM_DPG-synthase_like"/>
    <property type="match status" value="1"/>
</dbReference>
<evidence type="ECO:0000313" key="4">
    <source>
        <dbReference type="EMBL" id="GIH92720.1"/>
    </source>
</evidence>
<evidence type="ECO:0000259" key="3">
    <source>
        <dbReference type="Pfam" id="PF00535"/>
    </source>
</evidence>
<dbReference type="RefSeq" id="WP_204064929.1">
    <property type="nucleotide sequence ID" value="NZ_BOOJ01000029.1"/>
</dbReference>
<dbReference type="SUPFAM" id="SSF53448">
    <property type="entry name" value="Nucleotide-diphospho-sugar transferases"/>
    <property type="match status" value="1"/>
</dbReference>
<proteinExistence type="predicted"/>
<dbReference type="Pfam" id="PF00535">
    <property type="entry name" value="Glycos_transf_2"/>
    <property type="match status" value="1"/>
</dbReference>
<feature type="chain" id="PRO_5035211834" evidence="2">
    <location>
        <begin position="21"/>
        <end position="425"/>
    </location>
</feature>
<accession>A0A8J3WKM2</accession>
<dbReference type="Gene3D" id="3.90.550.10">
    <property type="entry name" value="Spore Coat Polysaccharide Biosynthesis Protein SpsA, Chain A"/>
    <property type="match status" value="1"/>
</dbReference>